<sequence>VNVIDDTAPVLVCQDINLEIGPDGTATLDPMDLIDMTNSVEACGYDIVTADIIDFDCSNVGTPVLVTVFAADPSGNIASCSAMVTATDTTGPTITCPDDVNVDPEANGVYTLEDFTADAVAVDNCTDPVTIITQDPAAGTPLGVGTYTITISAEDDLGNIGTCDFTLVVDPIQGVNDTAFDAAITMFPNPADNVVTIANKSNIALENAAIYDINGKLVSTIDLAGMQSERTINVAALASGVYVVQITGENAVTTKRLIKK</sequence>
<dbReference type="Proteomes" id="UP001254488">
    <property type="component" value="Unassembled WGS sequence"/>
</dbReference>
<protein>
    <submittedName>
        <fullName evidence="4">T9SS type A sorting domain-containing protein</fullName>
    </submittedName>
</protein>
<evidence type="ECO:0000313" key="4">
    <source>
        <dbReference type="EMBL" id="MDT0556993.1"/>
    </source>
</evidence>
<dbReference type="PANTHER" id="PTHR24273">
    <property type="entry name" value="FI04643P-RELATED"/>
    <property type="match status" value="1"/>
</dbReference>
<dbReference type="PANTHER" id="PTHR24273:SF32">
    <property type="entry name" value="HYALIN"/>
    <property type="match status" value="1"/>
</dbReference>
<feature type="non-terminal residue" evidence="4">
    <location>
        <position position="1"/>
    </location>
</feature>
<dbReference type="Pfam" id="PF02494">
    <property type="entry name" value="HYR"/>
    <property type="match status" value="1"/>
</dbReference>
<evidence type="ECO:0000313" key="5">
    <source>
        <dbReference type="Proteomes" id="UP001254488"/>
    </source>
</evidence>
<proteinExistence type="predicted"/>
<keyword evidence="2" id="KW-0677">Repeat</keyword>
<feature type="domain" description="HYR" evidence="3">
    <location>
        <begin position="87"/>
        <end position="171"/>
    </location>
</feature>
<name>A0ABU2YIU9_9FLAO</name>
<keyword evidence="5" id="KW-1185">Reference proteome</keyword>
<dbReference type="NCBIfam" id="TIGR04183">
    <property type="entry name" value="Por_Secre_tail"/>
    <property type="match status" value="1"/>
</dbReference>
<reference evidence="4 5" key="1">
    <citation type="submission" date="2023-09" db="EMBL/GenBank/DDBJ databases">
        <authorList>
            <person name="Rey-Velasco X."/>
        </authorList>
    </citation>
    <scope>NUCLEOTIDE SEQUENCE [LARGE SCALE GENOMIC DNA]</scope>
    <source>
        <strain evidence="4 5">W242</strain>
    </source>
</reference>
<evidence type="ECO:0000256" key="1">
    <source>
        <dbReference type="ARBA" id="ARBA00022729"/>
    </source>
</evidence>
<feature type="non-terminal residue" evidence="4">
    <location>
        <position position="260"/>
    </location>
</feature>
<dbReference type="EMBL" id="JAVRHZ010000021">
    <property type="protein sequence ID" value="MDT0556993.1"/>
    <property type="molecule type" value="Genomic_DNA"/>
</dbReference>
<dbReference type="InterPro" id="IPR026444">
    <property type="entry name" value="Secre_tail"/>
</dbReference>
<accession>A0ABU2YIU9</accession>
<evidence type="ECO:0000256" key="2">
    <source>
        <dbReference type="ARBA" id="ARBA00022737"/>
    </source>
</evidence>
<keyword evidence="1" id="KW-0732">Signal</keyword>
<organism evidence="4 5">
    <name type="scientific">Patiriisocius hiemis</name>
    <dbReference type="NCBI Taxonomy" id="3075604"/>
    <lineage>
        <taxon>Bacteria</taxon>
        <taxon>Pseudomonadati</taxon>
        <taxon>Bacteroidota</taxon>
        <taxon>Flavobacteriia</taxon>
        <taxon>Flavobacteriales</taxon>
        <taxon>Flavobacteriaceae</taxon>
        <taxon>Patiriisocius</taxon>
    </lineage>
</organism>
<dbReference type="Pfam" id="PF18962">
    <property type="entry name" value="Por_Secre_tail"/>
    <property type="match status" value="1"/>
</dbReference>
<dbReference type="InterPro" id="IPR003410">
    <property type="entry name" value="HYR_dom"/>
</dbReference>
<evidence type="ECO:0000259" key="3">
    <source>
        <dbReference type="PROSITE" id="PS50825"/>
    </source>
</evidence>
<comment type="caution">
    <text evidence="4">The sequence shown here is derived from an EMBL/GenBank/DDBJ whole genome shotgun (WGS) entry which is preliminary data.</text>
</comment>
<dbReference type="RefSeq" id="WP_311333938.1">
    <property type="nucleotide sequence ID" value="NZ_JAVRHZ010000021.1"/>
</dbReference>
<gene>
    <name evidence="4" type="ORF">RM538_13365</name>
</gene>
<dbReference type="PROSITE" id="PS50825">
    <property type="entry name" value="HYR"/>
    <property type="match status" value="1"/>
</dbReference>